<keyword evidence="2" id="KW-1185">Reference proteome</keyword>
<sequence length="209" mass="23604">MGGLKSMSVGFSAWQEPVLQSQFYPDDLPEDWRADYYFNNFRVAMAPQHDWMQWDQARLISLDEAMLAENFVYLNWSDVSAASVAKVQWIKGALGSKLAGLLLTGGWTADLYHEHHSIFNGLAVTLMQPLSASWVLSSWQWDYNEVCFSGEPLGMFDRLPANLKEQRQLIEAFRTTLPGTSAVPVFVNANQVSIKQLTDLSSMIELLGY</sequence>
<dbReference type="Proteomes" id="UP000009232">
    <property type="component" value="Chromosome"/>
</dbReference>
<dbReference type="RefSeq" id="WP_013835022.1">
    <property type="nucleotide sequence ID" value="NC_015581.1"/>
</dbReference>
<proteinExistence type="predicted"/>
<dbReference type="KEGG" id="tcy:Thicy_0468"/>
<dbReference type="OrthoDB" id="9780310at2"/>
<evidence type="ECO:0000313" key="1">
    <source>
        <dbReference type="EMBL" id="AEG31241.1"/>
    </source>
</evidence>
<dbReference type="EMBL" id="CP002776">
    <property type="protein sequence ID" value="AEG31241.1"/>
    <property type="molecule type" value="Genomic_DNA"/>
</dbReference>
<dbReference type="HOGENOM" id="CLU_1359885_0_0_6"/>
<dbReference type="STRING" id="717773.Thicy_0468"/>
<accession>F6DBD3</accession>
<gene>
    <name evidence="1" type="ordered locus">Thicy_0468</name>
</gene>
<protein>
    <submittedName>
        <fullName evidence="1">Uncharacterized protein</fullName>
    </submittedName>
</protein>
<organism evidence="1 2">
    <name type="scientific">Thiomicrospira cyclica (strain DSM 14477 / JCM 11371 / ALM1)</name>
    <name type="common">Thioalkalimicrobium cyclicum</name>
    <dbReference type="NCBI Taxonomy" id="717773"/>
    <lineage>
        <taxon>Bacteria</taxon>
        <taxon>Pseudomonadati</taxon>
        <taxon>Pseudomonadota</taxon>
        <taxon>Gammaproteobacteria</taxon>
        <taxon>Thiotrichales</taxon>
        <taxon>Piscirickettsiaceae</taxon>
        <taxon>Thiomicrospira</taxon>
    </lineage>
</organism>
<dbReference type="AlphaFoldDB" id="F6DBD3"/>
<evidence type="ECO:0000313" key="2">
    <source>
        <dbReference type="Proteomes" id="UP000009232"/>
    </source>
</evidence>
<name>F6DBD3_THICA</name>
<dbReference type="eggNOG" id="COG1801">
    <property type="taxonomic scope" value="Bacteria"/>
</dbReference>
<reference evidence="1 2" key="1">
    <citation type="submission" date="2011-05" db="EMBL/GenBank/DDBJ databases">
        <title>Complete sequence of Thioalkalimicrobium cyclicum ALM1.</title>
        <authorList>
            <consortium name="US DOE Joint Genome Institute"/>
            <person name="Lucas S."/>
            <person name="Han J."/>
            <person name="Lapidus A."/>
            <person name="Cheng J.-F."/>
            <person name="Goodwin L."/>
            <person name="Pitluck S."/>
            <person name="Peters L."/>
            <person name="Mikhailova N."/>
            <person name="Davenport K."/>
            <person name="Han C."/>
            <person name="Tapia R."/>
            <person name="Land M."/>
            <person name="Hauser L."/>
            <person name="Kyrpides N."/>
            <person name="Ivanova N."/>
            <person name="Pagani I."/>
            <person name="Kappler U."/>
            <person name="Woyke T."/>
        </authorList>
    </citation>
    <scope>NUCLEOTIDE SEQUENCE [LARGE SCALE GENOMIC DNA]</scope>
    <source>
        <strain evidence="2">DSM 14477 / JCM 11371 / ALM1</strain>
    </source>
</reference>